<keyword evidence="1" id="KW-1133">Transmembrane helix</keyword>
<dbReference type="RefSeq" id="WP_100590696.1">
    <property type="nucleotide sequence ID" value="NZ_CP015578.1"/>
</dbReference>
<dbReference type="AlphaFoldDB" id="A0A1X9SN16"/>
<keyword evidence="1" id="KW-0472">Membrane</keyword>
<dbReference type="EMBL" id="CP015578">
    <property type="protein sequence ID" value="ARQ97647.1"/>
    <property type="molecule type" value="Genomic_DNA"/>
</dbReference>
<evidence type="ECO:0000256" key="1">
    <source>
        <dbReference type="SAM" id="Phobius"/>
    </source>
</evidence>
<protein>
    <submittedName>
        <fullName evidence="2">Putative membrane protein</fullName>
    </submittedName>
</protein>
<evidence type="ECO:0000313" key="2">
    <source>
        <dbReference type="EMBL" id="ARQ97647.1"/>
    </source>
</evidence>
<proteinExistence type="predicted"/>
<name>A0A1X9SN16_9BACT</name>
<sequence length="144" mass="16578">MSQNDLIIMALAVLIVGVILYKQINKVTQNITINDENPNLAYSKFCSAIDDQIDILRQKALENQILNQDNKDEILENLSDFSKELVFIESLNSKESDKWQEKLFGLLSRIDEFVEQNFINGKDIARDIKDNLKIEFDKLGLDRG</sequence>
<accession>A0A1X9SN16</accession>
<dbReference type="GeneID" id="46921374"/>
<dbReference type="Proteomes" id="UP000202031">
    <property type="component" value="Chromosome"/>
</dbReference>
<keyword evidence="1" id="KW-0812">Transmembrane</keyword>
<organism evidence="2 3">
    <name type="scientific">Campylobacter lanienae NCTC 13004</name>
    <dbReference type="NCBI Taxonomy" id="1031753"/>
    <lineage>
        <taxon>Bacteria</taxon>
        <taxon>Pseudomonadati</taxon>
        <taxon>Campylobacterota</taxon>
        <taxon>Epsilonproteobacteria</taxon>
        <taxon>Campylobacterales</taxon>
        <taxon>Campylobacteraceae</taxon>
        <taxon>Campylobacter</taxon>
    </lineage>
</organism>
<dbReference type="KEGG" id="clx:CLAN_0902"/>
<gene>
    <name evidence="2" type="ORF">CLAN_0902</name>
</gene>
<evidence type="ECO:0000313" key="3">
    <source>
        <dbReference type="Proteomes" id="UP000202031"/>
    </source>
</evidence>
<reference evidence="3" key="1">
    <citation type="journal article" date="2017" name="Genome Biol. Evol.">
        <title>Comparative Genomic Analysis Identifies a Campylobacter Clade Deficient in Selenium Metabolism.</title>
        <authorList>
            <person name="Miller W.G."/>
            <person name="Yee E."/>
            <person name="Lopes B.S."/>
            <person name="Chapman M.H."/>
            <person name="Huynh S."/>
            <person name="Bono J.L."/>
            <person name="Parker C.T."/>
            <person name="Strachan N.J.C."/>
            <person name="Forbes K.J."/>
        </authorList>
    </citation>
    <scope>NUCLEOTIDE SEQUENCE [LARGE SCALE GENOMIC DNA]</scope>
    <source>
        <strain evidence="3">NCTC 13004</strain>
    </source>
</reference>
<feature type="transmembrane region" description="Helical" evidence="1">
    <location>
        <begin position="6"/>
        <end position="24"/>
    </location>
</feature>